<gene>
    <name evidence="2" type="ORF">EJP77_17225</name>
</gene>
<comment type="caution">
    <text evidence="2">The sequence shown here is derived from an EMBL/GenBank/DDBJ whole genome shotgun (WGS) entry which is preliminary data.</text>
</comment>
<dbReference type="EMBL" id="RZNX01000009">
    <property type="protein sequence ID" value="RUT28735.1"/>
    <property type="molecule type" value="Genomic_DNA"/>
</dbReference>
<dbReference type="Pfam" id="PF04239">
    <property type="entry name" value="DUF421"/>
    <property type="match status" value="1"/>
</dbReference>
<organism evidence="2 3">
    <name type="scientific">Paenibacillus zeisoli</name>
    <dbReference type="NCBI Taxonomy" id="2496267"/>
    <lineage>
        <taxon>Bacteria</taxon>
        <taxon>Bacillati</taxon>
        <taxon>Bacillota</taxon>
        <taxon>Bacilli</taxon>
        <taxon>Bacillales</taxon>
        <taxon>Paenibacillaceae</taxon>
        <taxon>Paenibacillus</taxon>
    </lineage>
</organism>
<dbReference type="AlphaFoldDB" id="A0A433X3U5"/>
<protein>
    <recommendedName>
        <fullName evidence="1">YetF C-terminal domain-containing protein</fullName>
    </recommendedName>
</protein>
<dbReference type="Proteomes" id="UP000272464">
    <property type="component" value="Unassembled WGS sequence"/>
</dbReference>
<dbReference type="InterPro" id="IPR023090">
    <property type="entry name" value="UPF0702_alpha/beta_dom_sf"/>
</dbReference>
<evidence type="ECO:0000313" key="3">
    <source>
        <dbReference type="Proteomes" id="UP000272464"/>
    </source>
</evidence>
<name>A0A433X3U5_9BACL</name>
<proteinExistence type="predicted"/>
<evidence type="ECO:0000313" key="2">
    <source>
        <dbReference type="EMBL" id="RUT28735.1"/>
    </source>
</evidence>
<keyword evidence="3" id="KW-1185">Reference proteome</keyword>
<dbReference type="RefSeq" id="WP_127200489.1">
    <property type="nucleotide sequence ID" value="NZ_RZNX01000009.1"/>
</dbReference>
<reference evidence="2 3" key="1">
    <citation type="submission" date="2018-12" db="EMBL/GenBank/DDBJ databases">
        <authorList>
            <person name="Sun L."/>
            <person name="Chen Z."/>
        </authorList>
    </citation>
    <scope>NUCLEOTIDE SEQUENCE [LARGE SCALE GENOMIC DNA]</scope>
    <source>
        <strain evidence="2 3">3-5-3</strain>
    </source>
</reference>
<evidence type="ECO:0000259" key="1">
    <source>
        <dbReference type="Pfam" id="PF04239"/>
    </source>
</evidence>
<dbReference type="OrthoDB" id="1682423at2"/>
<dbReference type="InterPro" id="IPR007353">
    <property type="entry name" value="DUF421"/>
</dbReference>
<feature type="domain" description="YetF C-terminal" evidence="1">
    <location>
        <begin position="8"/>
        <end position="55"/>
    </location>
</feature>
<sequence length="67" mass="7876">MPAQIKYASLPLPLIMNGKVMDKNLEQISQTRFWLKNQIQFRGLKHFKEINLCTLDHKGRMYIVTGE</sequence>
<dbReference type="Gene3D" id="3.30.240.20">
    <property type="entry name" value="bsu07140 like domains"/>
    <property type="match status" value="1"/>
</dbReference>
<accession>A0A433X3U5</accession>